<evidence type="ECO:0000313" key="2">
    <source>
        <dbReference type="WBParaSite" id="RSKR_0000882375.1"/>
    </source>
</evidence>
<evidence type="ECO:0000313" key="1">
    <source>
        <dbReference type="Proteomes" id="UP000095286"/>
    </source>
</evidence>
<dbReference type="WBParaSite" id="RSKR_0000882375.1">
    <property type="protein sequence ID" value="RSKR_0000882375.1"/>
    <property type="gene ID" value="RSKR_0000882375"/>
</dbReference>
<accession>A0AC35U7F5</accession>
<sequence length="120" mass="14517">MVFTRPSNNNRRKRRNKSRWKRIGDFRQRFPCPASPHKRQRTLPIYDDTRAIVASSCHKIYEQALVNHFNMQIRKLFEFGVSTTLYYLLYGQKKTTKRNVLEKTMYLDIIKEKHRTKGPR</sequence>
<dbReference type="Proteomes" id="UP000095286">
    <property type="component" value="Unplaced"/>
</dbReference>
<protein>
    <submittedName>
        <fullName evidence="2">Uncharacterized protein</fullName>
    </submittedName>
</protein>
<organism evidence="1 2">
    <name type="scientific">Rhabditophanes sp. KR3021</name>
    <dbReference type="NCBI Taxonomy" id="114890"/>
    <lineage>
        <taxon>Eukaryota</taxon>
        <taxon>Metazoa</taxon>
        <taxon>Ecdysozoa</taxon>
        <taxon>Nematoda</taxon>
        <taxon>Chromadorea</taxon>
        <taxon>Rhabditida</taxon>
        <taxon>Tylenchina</taxon>
        <taxon>Panagrolaimomorpha</taxon>
        <taxon>Strongyloidoidea</taxon>
        <taxon>Alloionematidae</taxon>
        <taxon>Rhabditophanes</taxon>
    </lineage>
</organism>
<proteinExistence type="predicted"/>
<name>A0AC35U7F5_9BILA</name>
<reference evidence="2" key="1">
    <citation type="submission" date="2016-11" db="UniProtKB">
        <authorList>
            <consortium name="WormBaseParasite"/>
        </authorList>
    </citation>
    <scope>IDENTIFICATION</scope>
    <source>
        <strain evidence="2">KR3021</strain>
    </source>
</reference>